<keyword evidence="1" id="KW-1133">Transmembrane helix</keyword>
<dbReference type="STRING" id="1798371.A2W14_02585"/>
<gene>
    <name evidence="2" type="ORF">A2W14_02585</name>
</gene>
<dbReference type="EMBL" id="MFJA01000070">
    <property type="protein sequence ID" value="OGG02233.1"/>
    <property type="molecule type" value="Genomic_DNA"/>
</dbReference>
<evidence type="ECO:0000313" key="2">
    <source>
        <dbReference type="EMBL" id="OGG02233.1"/>
    </source>
</evidence>
<dbReference type="Proteomes" id="UP000176665">
    <property type="component" value="Unassembled WGS sequence"/>
</dbReference>
<accession>A0A1F5YQ85</accession>
<evidence type="ECO:0000313" key="3">
    <source>
        <dbReference type="Proteomes" id="UP000176665"/>
    </source>
</evidence>
<name>A0A1F5YQ85_9BACT</name>
<organism evidence="2 3">
    <name type="scientific">Candidatus Gottesmanbacteria bacterium RBG_16_37_8</name>
    <dbReference type="NCBI Taxonomy" id="1798371"/>
    <lineage>
        <taxon>Bacteria</taxon>
        <taxon>Candidatus Gottesmaniibacteriota</taxon>
    </lineage>
</organism>
<reference evidence="2 3" key="1">
    <citation type="journal article" date="2016" name="Nat. Commun.">
        <title>Thousands of microbial genomes shed light on interconnected biogeochemical processes in an aquifer system.</title>
        <authorList>
            <person name="Anantharaman K."/>
            <person name="Brown C.T."/>
            <person name="Hug L.A."/>
            <person name="Sharon I."/>
            <person name="Castelle C.J."/>
            <person name="Probst A.J."/>
            <person name="Thomas B.C."/>
            <person name="Singh A."/>
            <person name="Wilkins M.J."/>
            <person name="Karaoz U."/>
            <person name="Brodie E.L."/>
            <person name="Williams K.H."/>
            <person name="Hubbard S.S."/>
            <person name="Banfield J.F."/>
        </authorList>
    </citation>
    <scope>NUCLEOTIDE SEQUENCE [LARGE SCALE GENOMIC DNA]</scope>
</reference>
<keyword evidence="1" id="KW-0472">Membrane</keyword>
<sequence length="155" mass="18007">MKLAKFIKLFKNKKYLIIGIIVILILISVIIFQNSASKKDKTRSAYKNLPLLIDINPTPTLSPDLESAIVEAKQSAQEYDDWQANLRLTYPWLRKLPVASEKYYVYFDLKQEKFLGSLYPGKGDNPANIKAEALRVLKEVKEIPIENYQFQWRVK</sequence>
<evidence type="ECO:0000256" key="1">
    <source>
        <dbReference type="SAM" id="Phobius"/>
    </source>
</evidence>
<proteinExistence type="predicted"/>
<dbReference type="AlphaFoldDB" id="A0A1F5YQ85"/>
<keyword evidence="1" id="KW-0812">Transmembrane</keyword>
<feature type="transmembrane region" description="Helical" evidence="1">
    <location>
        <begin position="15"/>
        <end position="32"/>
    </location>
</feature>
<comment type="caution">
    <text evidence="2">The sequence shown here is derived from an EMBL/GenBank/DDBJ whole genome shotgun (WGS) entry which is preliminary data.</text>
</comment>
<protein>
    <submittedName>
        <fullName evidence="2">Uncharacterized protein</fullName>
    </submittedName>
</protein>